<keyword evidence="4 16" id="KW-0728">SH3 domain</keyword>
<dbReference type="GO" id="GO:0004706">
    <property type="term" value="F:JUN kinase kinase kinase activity"/>
    <property type="evidence" value="ECO:0007669"/>
    <property type="project" value="TreeGrafter"/>
</dbReference>
<dbReference type="SUPFAM" id="SSF56112">
    <property type="entry name" value="Protein kinase-like (PK-like)"/>
    <property type="match status" value="1"/>
</dbReference>
<evidence type="ECO:0000256" key="3">
    <source>
        <dbReference type="ARBA" id="ARBA00012406"/>
    </source>
</evidence>
<dbReference type="PRINTS" id="PR00109">
    <property type="entry name" value="TYRKINASE"/>
</dbReference>
<dbReference type="InterPro" id="IPR011009">
    <property type="entry name" value="Kinase-like_dom_sf"/>
</dbReference>
<dbReference type="EC" id="2.7.11.25" evidence="3 13"/>
<dbReference type="InterPro" id="IPR051681">
    <property type="entry name" value="Ser/Thr_Kinases-Pseudokinases"/>
</dbReference>
<dbReference type="PRINTS" id="PR00452">
    <property type="entry name" value="SH3DOMAIN"/>
</dbReference>
<dbReference type="Gene3D" id="3.30.200.20">
    <property type="entry name" value="Phosphorylase Kinase, domain 1"/>
    <property type="match status" value="1"/>
</dbReference>
<dbReference type="SUPFAM" id="SSF50044">
    <property type="entry name" value="SH3-domain"/>
    <property type="match status" value="1"/>
</dbReference>
<evidence type="ECO:0000313" key="22">
    <source>
        <dbReference type="Proteomes" id="UP000248484"/>
    </source>
</evidence>
<evidence type="ECO:0000256" key="14">
    <source>
        <dbReference type="PIRSR" id="PIRSR000556-1"/>
    </source>
</evidence>
<feature type="binding site" evidence="15">
    <location>
        <begin position="123"/>
        <end position="131"/>
    </location>
    <ligand>
        <name>ATP</name>
        <dbReference type="ChEBI" id="CHEBI:30616"/>
    </ligand>
</feature>
<dbReference type="FunFam" id="3.30.200.20:FF:000085">
    <property type="entry name" value="Mitogen-activated protein kinase kinase kinase"/>
    <property type="match status" value="1"/>
</dbReference>
<dbReference type="CTD" id="4296"/>
<dbReference type="GO" id="GO:0007017">
    <property type="term" value="P:microtubule-based process"/>
    <property type="evidence" value="ECO:0007669"/>
    <property type="project" value="TreeGrafter"/>
</dbReference>
<feature type="active site" description="Proton acceptor" evidence="14">
    <location>
        <position position="241"/>
    </location>
</feature>
<feature type="compositionally biased region" description="Pro residues" evidence="19">
    <location>
        <begin position="830"/>
        <end position="842"/>
    </location>
</feature>
<evidence type="ECO:0000256" key="16">
    <source>
        <dbReference type="PROSITE-ProRule" id="PRU00192"/>
    </source>
</evidence>
<evidence type="ECO:0000256" key="11">
    <source>
        <dbReference type="ARBA" id="ARBA00047559"/>
    </source>
</evidence>
<evidence type="ECO:0000256" key="19">
    <source>
        <dbReference type="SAM" id="MobiDB-lite"/>
    </source>
</evidence>
<dbReference type="InterPro" id="IPR017441">
    <property type="entry name" value="Protein_kinase_ATP_BS"/>
</dbReference>
<dbReference type="InterPro" id="IPR000719">
    <property type="entry name" value="Prot_kinase_dom"/>
</dbReference>
<proteinExistence type="inferred from homology"/>
<organism evidence="22 23">
    <name type="scientific">Physeter macrocephalus</name>
    <name type="common">Sperm whale</name>
    <name type="synonym">Physeter catodon</name>
    <dbReference type="NCBI Taxonomy" id="9755"/>
    <lineage>
        <taxon>Eukaryota</taxon>
        <taxon>Metazoa</taxon>
        <taxon>Chordata</taxon>
        <taxon>Craniata</taxon>
        <taxon>Vertebrata</taxon>
        <taxon>Euteleostomi</taxon>
        <taxon>Mammalia</taxon>
        <taxon>Eutheria</taxon>
        <taxon>Laurasiatheria</taxon>
        <taxon>Artiodactyla</taxon>
        <taxon>Whippomorpha</taxon>
        <taxon>Cetacea</taxon>
        <taxon>Odontoceti</taxon>
        <taxon>Physeteridae</taxon>
        <taxon>Physeter</taxon>
    </lineage>
</organism>
<dbReference type="PROSITE" id="PS50011">
    <property type="entry name" value="PROTEIN_KINASE_DOM"/>
    <property type="match status" value="1"/>
</dbReference>
<comment type="similarity">
    <text evidence="2 13">Belongs to the protein kinase superfamily. STE Ser/Thr protein kinase family. MAP kinase kinase kinase subfamily.</text>
</comment>
<dbReference type="PROSITE" id="PS00108">
    <property type="entry name" value="PROTEIN_KINASE_ST"/>
    <property type="match status" value="1"/>
</dbReference>
<feature type="compositionally biased region" description="Basic and acidic residues" evidence="19">
    <location>
        <begin position="587"/>
        <end position="599"/>
    </location>
</feature>
<dbReference type="Pfam" id="PF07714">
    <property type="entry name" value="PK_Tyr_Ser-Thr"/>
    <property type="match status" value="1"/>
</dbReference>
<dbReference type="GO" id="GO:0043065">
    <property type="term" value="P:positive regulation of apoptotic process"/>
    <property type="evidence" value="ECO:0007669"/>
    <property type="project" value="TreeGrafter"/>
</dbReference>
<dbReference type="FunFam" id="1.10.510.10:FF:000076">
    <property type="entry name" value="Mitogen-activated protein kinase kinase kinase"/>
    <property type="match status" value="1"/>
</dbReference>
<dbReference type="PIRSF" id="PIRSF000556">
    <property type="entry name" value="MAPKKK9_11"/>
    <property type="match status" value="1"/>
</dbReference>
<dbReference type="FunFam" id="2.30.30.40:FF:000079">
    <property type="entry name" value="Mitogen-activated protein kinase kinase kinase"/>
    <property type="match status" value="1"/>
</dbReference>
<comment type="catalytic activity">
    <reaction evidence="11 13">
        <text>L-threonyl-[protein] + ATP = O-phospho-L-threonyl-[protein] + ADP + H(+)</text>
        <dbReference type="Rhea" id="RHEA:46608"/>
        <dbReference type="Rhea" id="RHEA-COMP:11060"/>
        <dbReference type="Rhea" id="RHEA-COMP:11605"/>
        <dbReference type="ChEBI" id="CHEBI:15378"/>
        <dbReference type="ChEBI" id="CHEBI:30013"/>
        <dbReference type="ChEBI" id="CHEBI:30616"/>
        <dbReference type="ChEBI" id="CHEBI:61977"/>
        <dbReference type="ChEBI" id="CHEBI:456216"/>
        <dbReference type="EC" id="2.7.11.25"/>
    </reaction>
</comment>
<comment type="catalytic activity">
    <reaction evidence="12">
        <text>L-seryl-[protein] + ATP = O-phospho-L-seryl-[protein] + ADP + H(+)</text>
        <dbReference type="Rhea" id="RHEA:17989"/>
        <dbReference type="Rhea" id="RHEA-COMP:9863"/>
        <dbReference type="Rhea" id="RHEA-COMP:11604"/>
        <dbReference type="ChEBI" id="CHEBI:15378"/>
        <dbReference type="ChEBI" id="CHEBI:29999"/>
        <dbReference type="ChEBI" id="CHEBI:30616"/>
        <dbReference type="ChEBI" id="CHEBI:83421"/>
        <dbReference type="ChEBI" id="CHEBI:456216"/>
        <dbReference type="EC" id="2.7.11.25"/>
    </reaction>
</comment>
<dbReference type="OrthoDB" id="339325at2759"/>
<dbReference type="InParanoid" id="A0A455B457"/>
<keyword evidence="5 13" id="KW-0723">Serine/threonine-protein kinase</keyword>
<dbReference type="GO" id="GO:0005524">
    <property type="term" value="F:ATP binding"/>
    <property type="evidence" value="ECO:0007669"/>
    <property type="project" value="UniProtKB-UniRule"/>
</dbReference>
<dbReference type="SMART" id="SM00220">
    <property type="entry name" value="S_TKc"/>
    <property type="match status" value="1"/>
</dbReference>
<dbReference type="PROSITE" id="PS50002">
    <property type="entry name" value="SH3"/>
    <property type="match status" value="1"/>
</dbReference>
<evidence type="ECO:0000256" key="9">
    <source>
        <dbReference type="ARBA" id="ARBA00022777"/>
    </source>
</evidence>
<dbReference type="Gene3D" id="1.10.510.10">
    <property type="entry name" value="Transferase(Phosphotransferase) domain 1"/>
    <property type="match status" value="1"/>
</dbReference>
<dbReference type="AlphaFoldDB" id="A0A455B457"/>
<feature type="binding site" evidence="15 17">
    <location>
        <position position="144"/>
    </location>
    <ligand>
        <name>ATP</name>
        <dbReference type="ChEBI" id="CHEBI:30616"/>
    </ligand>
</feature>
<feature type="region of interest" description="Disordered" evidence="19">
    <location>
        <begin position="573"/>
        <end position="682"/>
    </location>
</feature>
<comment type="cofactor">
    <cofactor evidence="1">
        <name>Mg(2+)</name>
        <dbReference type="ChEBI" id="CHEBI:18420"/>
    </cofactor>
</comment>
<comment type="activity regulation">
    <text evidence="13">Homodimerization via the leucine zipper domains is required for autophosphorylation.</text>
</comment>
<dbReference type="Gene3D" id="2.30.30.40">
    <property type="entry name" value="SH3 Domains"/>
    <property type="match status" value="1"/>
</dbReference>
<evidence type="ECO:0000256" key="15">
    <source>
        <dbReference type="PIRSR" id="PIRSR000556-2"/>
    </source>
</evidence>
<evidence type="ECO:0000256" key="5">
    <source>
        <dbReference type="ARBA" id="ARBA00022527"/>
    </source>
</evidence>
<keyword evidence="7" id="KW-0677">Repeat</keyword>
<evidence type="ECO:0000256" key="4">
    <source>
        <dbReference type="ARBA" id="ARBA00022443"/>
    </source>
</evidence>
<evidence type="ECO:0000259" key="20">
    <source>
        <dbReference type="PROSITE" id="PS50002"/>
    </source>
</evidence>
<dbReference type="Proteomes" id="UP000248484">
    <property type="component" value="Unplaced"/>
</dbReference>
<gene>
    <name evidence="23" type="primary">MAP3K11</name>
</gene>
<evidence type="ECO:0000256" key="8">
    <source>
        <dbReference type="ARBA" id="ARBA00022741"/>
    </source>
</evidence>
<keyword evidence="6 13" id="KW-0808">Transferase</keyword>
<evidence type="ECO:0000256" key="1">
    <source>
        <dbReference type="ARBA" id="ARBA00001946"/>
    </source>
</evidence>
<feature type="domain" description="SH3" evidence="20">
    <location>
        <begin position="41"/>
        <end position="105"/>
    </location>
</feature>
<evidence type="ECO:0000256" key="18">
    <source>
        <dbReference type="SAM" id="Coils"/>
    </source>
</evidence>
<keyword evidence="22" id="KW-1185">Reference proteome</keyword>
<evidence type="ECO:0000313" key="23">
    <source>
        <dbReference type="RefSeq" id="XP_028338806.1"/>
    </source>
</evidence>
<keyword evidence="8 13" id="KW-0547">Nucleotide-binding</keyword>
<keyword evidence="9 13" id="KW-0418">Kinase</keyword>
<dbReference type="CDD" id="cd12059">
    <property type="entry name" value="SH3_MLK1-3"/>
    <property type="match status" value="1"/>
</dbReference>
<evidence type="ECO:0000256" key="12">
    <source>
        <dbReference type="ARBA" id="ARBA00048329"/>
    </source>
</evidence>
<dbReference type="InterPro" id="IPR001245">
    <property type="entry name" value="Ser-Thr/Tyr_kinase_cat_dom"/>
</dbReference>
<dbReference type="InterPro" id="IPR036028">
    <property type="entry name" value="SH3-like_dom_sf"/>
</dbReference>
<sequence>MEPLKNLFLKSPLGSWNSGGSGGSGGGSGGWPEGSPKAAAYANPVWTALFDYEPNGQDELALRKGDRVEVLSRDAAISGDEGWWAGQVGGQVGIFPSNYVSRGGGPPPCEMASFQELRLEEVIGIGGFGKVYRGSWRGELVAVKAARQDPDEDISVTAESVRQEARLFAMLAHPNIIALKAVCLEEPNLCLVMEYAAGGPLSRALAGRRVPPHVLVNWAVQIARGMHYLHCEALVPVIHRDLKSNNILLLQPIEGDDMEHKTLKITDFGLAREWHKTTQMSAAGTYAWMAPEVIKASTFSKGSDVWSFGVLLWELLTGEVPYRGIDCLAVAYGVAVNKLTLPIPSTCPEPFAQLMADCWAQDPHRRPDFASILQQLEALEAQVLREMPRDSFHSMQEGWKREIQGLFDELRAKEKELLSREEELTRAAREQRSQAEQLRRREHLLAQWELEVFERELMLLLQQVDRERPHVRRRRGTFKRSKLRARDGGERISMPLGPVPALPAWPGSCRGALRLRIQSLLHHKPAPCFPPTPDFKHRITVQASPGLDRRRNVFEVGAGDSPTFPRFRAIQLEPAEPGQAWGRQSPRRLEDSSNGERRACWAWGPSSPKPGEAQNGRRRSRLDEATWYLDSEDSPPLGSPSTPPMLNGNPPRPSPEPEEPRRPGPAERGSGSGTPKLIQRALLRGTALLASLGLGRDLQAPGGPGRERGEPPPTARAPLPTPSPAEPPPSPLIRLSPEMPDAQASPLSPDAPGSPSPAPLLLELGVPAGQPSAKSPRRGSAVSPPPGISRSAPGTPGTPRSPPLGLISRPRPSPLRSRIDPWSFVSAGPRPSPLPSPQPAPRRAPWTLFPDSDPFWDCPPANPFRGGPQDCRAQTKDVGAQAPWAPEAGP</sequence>
<evidence type="ECO:0000256" key="17">
    <source>
        <dbReference type="PROSITE-ProRule" id="PRU10141"/>
    </source>
</evidence>
<evidence type="ECO:0000256" key="10">
    <source>
        <dbReference type="ARBA" id="ARBA00022840"/>
    </source>
</evidence>
<protein>
    <recommendedName>
        <fullName evidence="3 13">Mitogen-activated protein kinase kinase kinase</fullName>
        <ecNumber evidence="3 13">2.7.11.25</ecNumber>
    </recommendedName>
</protein>
<dbReference type="InterPro" id="IPR008271">
    <property type="entry name" value="Ser/Thr_kinase_AS"/>
</dbReference>
<keyword evidence="18" id="KW-0175">Coiled coil</keyword>
<dbReference type="PANTHER" id="PTHR44329">
    <property type="entry name" value="SERINE/THREONINE-PROTEIN KINASE TNNI3K-RELATED"/>
    <property type="match status" value="1"/>
</dbReference>
<evidence type="ECO:0000256" key="2">
    <source>
        <dbReference type="ARBA" id="ARBA00006529"/>
    </source>
</evidence>
<feature type="coiled-coil region" evidence="18">
    <location>
        <begin position="396"/>
        <end position="441"/>
    </location>
</feature>
<evidence type="ECO:0000256" key="6">
    <source>
        <dbReference type="ARBA" id="ARBA00022679"/>
    </source>
</evidence>
<dbReference type="PROSITE" id="PS00107">
    <property type="entry name" value="PROTEIN_KINASE_ATP"/>
    <property type="match status" value="1"/>
</dbReference>
<dbReference type="Pfam" id="PF14604">
    <property type="entry name" value="SH3_9"/>
    <property type="match status" value="1"/>
</dbReference>
<reference evidence="23" key="1">
    <citation type="submission" date="2025-08" db="UniProtKB">
        <authorList>
            <consortium name="RefSeq"/>
        </authorList>
    </citation>
    <scope>IDENTIFICATION</scope>
    <source>
        <tissue evidence="23">Muscle</tissue>
    </source>
</reference>
<evidence type="ECO:0000256" key="13">
    <source>
        <dbReference type="PIRNR" id="PIRNR000556"/>
    </source>
</evidence>
<dbReference type="FunCoup" id="A0A455B457">
    <property type="interactions" value="1153"/>
</dbReference>
<feature type="compositionally biased region" description="Pro residues" evidence="19">
    <location>
        <begin position="711"/>
        <end position="731"/>
    </location>
</feature>
<feature type="compositionally biased region" description="Low complexity" evidence="19">
    <location>
        <begin position="803"/>
        <end position="816"/>
    </location>
</feature>
<dbReference type="InterPro" id="IPR035779">
    <property type="entry name" value="MLK1-3_SH3"/>
</dbReference>
<dbReference type="InterPro" id="IPR001452">
    <property type="entry name" value="SH3_domain"/>
</dbReference>
<dbReference type="SMART" id="SM00326">
    <property type="entry name" value="SH3"/>
    <property type="match status" value="1"/>
</dbReference>
<keyword evidence="10 13" id="KW-0067">ATP-binding</keyword>
<feature type="region of interest" description="Disordered" evidence="19">
    <location>
        <begin position="694"/>
        <end position="890"/>
    </location>
</feature>
<evidence type="ECO:0000259" key="21">
    <source>
        <dbReference type="PROSITE" id="PS50011"/>
    </source>
</evidence>
<dbReference type="PANTHER" id="PTHR44329:SF46">
    <property type="entry name" value="MITOGEN-ACTIVATED PROTEIN KINASE KINASE KINASE 11"/>
    <property type="match status" value="1"/>
</dbReference>
<dbReference type="GeneID" id="102973912"/>
<evidence type="ECO:0000256" key="7">
    <source>
        <dbReference type="ARBA" id="ARBA00022737"/>
    </source>
</evidence>
<feature type="domain" description="Protein kinase" evidence="21">
    <location>
        <begin position="117"/>
        <end position="379"/>
    </location>
</feature>
<dbReference type="GO" id="GO:0005813">
    <property type="term" value="C:centrosome"/>
    <property type="evidence" value="ECO:0007669"/>
    <property type="project" value="TreeGrafter"/>
</dbReference>
<comment type="subunit">
    <text evidence="13">Homodimer.</text>
</comment>
<dbReference type="InterPro" id="IPR016231">
    <property type="entry name" value="MLK1-4"/>
</dbReference>
<accession>A0A455B457</accession>
<dbReference type="RefSeq" id="XP_028338806.1">
    <property type="nucleotide sequence ID" value="XM_028483005.2"/>
</dbReference>
<dbReference type="GO" id="GO:0106310">
    <property type="term" value="F:protein serine kinase activity"/>
    <property type="evidence" value="ECO:0007669"/>
    <property type="project" value="RHEA"/>
</dbReference>
<name>A0A455B457_PHYMC</name>